<dbReference type="OrthoDB" id="194468at2759"/>
<dbReference type="Pfam" id="PF01979">
    <property type="entry name" value="Amidohydro_1"/>
    <property type="match status" value="1"/>
</dbReference>
<sequence>MLYIHATIITIDATRQIIEDGAIYVDNDTIADIGKTTILLQRYPHEKRYNLGGCIVVPGLVSTHIHTIQTLLRGTADNLAKETWLSERVRPLQRSMTNADAQVSVKLTIAEMLKSGTTSFLECLFFPAHDFDELCQTVQDSGIRACLSRLSLEGVKHGRWPKPGESLLSGAMKAWEKWNGAANDRIRLKRLSTASRTHGIPITIHLAESKADTEYLASLGFTPAAYAEAVGLLSPLTVLAHAVHVDETLDIPMIASSGAHISHCPTSNSKLGSGTSPVPKLLAAGVNVSLGTDGAPCNNTCDLFLEMKQAAIAHNTPENPAPIPAEMVLEMATINGAKALGLDHLIGSLEVGKKADFVALDMNKVALQPCVNPVSNVVYAATGRDVHVVVVNGQIVVEDGRLLTLDEEAILTAAKQTICEVLKKANLHDQVKPHWPLK</sequence>
<protein>
    <submittedName>
        <fullName evidence="3">Metallo-dependent hydrolase</fullName>
    </submittedName>
</protein>
<proteinExistence type="predicted"/>
<dbReference type="CDD" id="cd01298">
    <property type="entry name" value="ATZ_TRZ_like"/>
    <property type="match status" value="1"/>
</dbReference>
<dbReference type="InterPro" id="IPR011059">
    <property type="entry name" value="Metal-dep_hydrolase_composite"/>
</dbReference>
<evidence type="ECO:0000313" key="4">
    <source>
        <dbReference type="Proteomes" id="UP000326565"/>
    </source>
</evidence>
<dbReference type="InterPro" id="IPR032466">
    <property type="entry name" value="Metal_Hydrolase"/>
</dbReference>
<keyword evidence="4" id="KW-1185">Reference proteome</keyword>
<reference evidence="3 4" key="1">
    <citation type="submission" date="2019-04" db="EMBL/GenBank/DDBJ databases">
        <title>Friends and foes A comparative genomics study of 23 Aspergillus species from section Flavi.</title>
        <authorList>
            <consortium name="DOE Joint Genome Institute"/>
            <person name="Kjaerbolling I."/>
            <person name="Vesth T."/>
            <person name="Frisvad J.C."/>
            <person name="Nybo J.L."/>
            <person name="Theobald S."/>
            <person name="Kildgaard S."/>
            <person name="Isbrandt T."/>
            <person name="Kuo A."/>
            <person name="Sato A."/>
            <person name="Lyhne E.K."/>
            <person name="Kogle M.E."/>
            <person name="Wiebenga A."/>
            <person name="Kun R.S."/>
            <person name="Lubbers R.J."/>
            <person name="Makela M.R."/>
            <person name="Barry K."/>
            <person name="Chovatia M."/>
            <person name="Clum A."/>
            <person name="Daum C."/>
            <person name="Haridas S."/>
            <person name="He G."/>
            <person name="LaButti K."/>
            <person name="Lipzen A."/>
            <person name="Mondo S."/>
            <person name="Riley R."/>
            <person name="Salamov A."/>
            <person name="Simmons B.A."/>
            <person name="Magnuson J.K."/>
            <person name="Henrissat B."/>
            <person name="Mortensen U.H."/>
            <person name="Larsen T.O."/>
            <person name="Devries R.P."/>
            <person name="Grigoriev I.V."/>
            <person name="Machida M."/>
            <person name="Baker S.E."/>
            <person name="Andersen M.R."/>
        </authorList>
    </citation>
    <scope>NUCLEOTIDE SEQUENCE [LARGE SCALE GENOMIC DNA]</scope>
    <source>
        <strain evidence="3 4">CBS 151.66</strain>
    </source>
</reference>
<dbReference type="Proteomes" id="UP000326565">
    <property type="component" value="Unassembled WGS sequence"/>
</dbReference>
<name>A0A5N5WLZ3_9EURO</name>
<dbReference type="SUPFAM" id="SSF51556">
    <property type="entry name" value="Metallo-dependent hydrolases"/>
    <property type="match status" value="1"/>
</dbReference>
<dbReference type="Gene3D" id="2.30.40.10">
    <property type="entry name" value="Urease, subunit C, domain 1"/>
    <property type="match status" value="1"/>
</dbReference>
<dbReference type="Gene3D" id="3.20.20.140">
    <property type="entry name" value="Metal-dependent hydrolases"/>
    <property type="match status" value="1"/>
</dbReference>
<evidence type="ECO:0000313" key="3">
    <source>
        <dbReference type="EMBL" id="KAB8068052.1"/>
    </source>
</evidence>
<evidence type="ECO:0000256" key="1">
    <source>
        <dbReference type="ARBA" id="ARBA00022801"/>
    </source>
</evidence>
<dbReference type="SUPFAM" id="SSF51338">
    <property type="entry name" value="Composite domain of metallo-dependent hydrolases"/>
    <property type="match status" value="1"/>
</dbReference>
<dbReference type="InterPro" id="IPR050287">
    <property type="entry name" value="MTA/SAH_deaminase"/>
</dbReference>
<dbReference type="PANTHER" id="PTHR43794">
    <property type="entry name" value="AMINOHYDROLASE SSNA-RELATED"/>
    <property type="match status" value="1"/>
</dbReference>
<feature type="domain" description="Amidohydrolase-related" evidence="2">
    <location>
        <begin position="55"/>
        <end position="396"/>
    </location>
</feature>
<dbReference type="GO" id="GO:0016810">
    <property type="term" value="F:hydrolase activity, acting on carbon-nitrogen (but not peptide) bonds"/>
    <property type="evidence" value="ECO:0007669"/>
    <property type="project" value="InterPro"/>
</dbReference>
<gene>
    <name evidence="3" type="ORF">BDV29DRAFT_195983</name>
</gene>
<dbReference type="InterPro" id="IPR006680">
    <property type="entry name" value="Amidohydro-rel"/>
</dbReference>
<dbReference type="EMBL" id="ML732420">
    <property type="protein sequence ID" value="KAB8068052.1"/>
    <property type="molecule type" value="Genomic_DNA"/>
</dbReference>
<organism evidence="3 4">
    <name type="scientific">Aspergillus leporis</name>
    <dbReference type="NCBI Taxonomy" id="41062"/>
    <lineage>
        <taxon>Eukaryota</taxon>
        <taxon>Fungi</taxon>
        <taxon>Dikarya</taxon>
        <taxon>Ascomycota</taxon>
        <taxon>Pezizomycotina</taxon>
        <taxon>Eurotiomycetes</taxon>
        <taxon>Eurotiomycetidae</taxon>
        <taxon>Eurotiales</taxon>
        <taxon>Aspergillaceae</taxon>
        <taxon>Aspergillus</taxon>
        <taxon>Aspergillus subgen. Circumdati</taxon>
    </lineage>
</organism>
<dbReference type="PANTHER" id="PTHR43794:SF11">
    <property type="entry name" value="AMIDOHYDROLASE-RELATED DOMAIN-CONTAINING PROTEIN"/>
    <property type="match status" value="1"/>
</dbReference>
<accession>A0A5N5WLZ3</accession>
<dbReference type="AlphaFoldDB" id="A0A5N5WLZ3"/>
<evidence type="ECO:0000259" key="2">
    <source>
        <dbReference type="Pfam" id="PF01979"/>
    </source>
</evidence>
<keyword evidence="1 3" id="KW-0378">Hydrolase</keyword>